<comment type="caution">
    <text evidence="2">The sequence shown here is derived from an EMBL/GenBank/DDBJ whole genome shotgun (WGS) entry which is preliminary data.</text>
</comment>
<reference evidence="2 3" key="1">
    <citation type="submission" date="2019-02" db="EMBL/GenBank/DDBJ databases">
        <title>Genome sequencing of the rare red list fungi Dentipellis fragilis.</title>
        <authorList>
            <person name="Buettner E."/>
            <person name="Kellner H."/>
        </authorList>
    </citation>
    <scope>NUCLEOTIDE SEQUENCE [LARGE SCALE GENOMIC DNA]</scope>
    <source>
        <strain evidence="2 3">DSM 105465</strain>
    </source>
</reference>
<dbReference type="OrthoDB" id="2885854at2759"/>
<dbReference type="AlphaFoldDB" id="A0A4Y9XZ65"/>
<evidence type="ECO:0000313" key="3">
    <source>
        <dbReference type="Proteomes" id="UP000298327"/>
    </source>
</evidence>
<keyword evidence="1" id="KW-0732">Signal</keyword>
<sequence length="216" mass="22827">MTPAALFTTLFTLLLCAFSSLAAPAPARAPPPLPSFLKKGGSFFRAVTGAELALVPTVYRKGLPPASHATLAGDFSSTGALYVFNDINEAHKWGDSLTLLQDNHYVLVEFTYTPNTHLVAKSFATGTPEWTAFVNGNYAPHAPATGFDIVEGPVSVGRARTLQPFVDAANGGQMLWQGAFISTAAMHTLTVKNVVTVPVAKKGASSARFCPTCNIQ</sequence>
<name>A0A4Y9XZ65_9AGAM</name>
<keyword evidence="3" id="KW-1185">Reference proteome</keyword>
<organism evidence="2 3">
    <name type="scientific">Dentipellis fragilis</name>
    <dbReference type="NCBI Taxonomy" id="205917"/>
    <lineage>
        <taxon>Eukaryota</taxon>
        <taxon>Fungi</taxon>
        <taxon>Dikarya</taxon>
        <taxon>Basidiomycota</taxon>
        <taxon>Agaricomycotina</taxon>
        <taxon>Agaricomycetes</taxon>
        <taxon>Russulales</taxon>
        <taxon>Hericiaceae</taxon>
        <taxon>Dentipellis</taxon>
    </lineage>
</organism>
<proteinExistence type="predicted"/>
<protein>
    <submittedName>
        <fullName evidence="2">Uncharacterized protein</fullName>
    </submittedName>
</protein>
<gene>
    <name evidence="2" type="ORF">EVG20_g9446</name>
</gene>
<accession>A0A4Y9XZ65</accession>
<feature type="signal peptide" evidence="1">
    <location>
        <begin position="1"/>
        <end position="22"/>
    </location>
</feature>
<evidence type="ECO:0000313" key="2">
    <source>
        <dbReference type="EMBL" id="TFY55092.1"/>
    </source>
</evidence>
<dbReference type="Proteomes" id="UP000298327">
    <property type="component" value="Unassembled WGS sequence"/>
</dbReference>
<dbReference type="EMBL" id="SEOQ01000954">
    <property type="protein sequence ID" value="TFY55092.1"/>
    <property type="molecule type" value="Genomic_DNA"/>
</dbReference>
<feature type="chain" id="PRO_5021473624" evidence="1">
    <location>
        <begin position="23"/>
        <end position="216"/>
    </location>
</feature>
<evidence type="ECO:0000256" key="1">
    <source>
        <dbReference type="SAM" id="SignalP"/>
    </source>
</evidence>